<dbReference type="InterPro" id="IPR017938">
    <property type="entry name" value="Riboflavin_synthase-like_b-brl"/>
</dbReference>
<dbReference type="EC" id="2.5.1.9" evidence="4 9"/>
<evidence type="ECO:0000256" key="6">
    <source>
        <dbReference type="ARBA" id="ARBA00022619"/>
    </source>
</evidence>
<dbReference type="GO" id="GO:0004746">
    <property type="term" value="F:riboflavin synthase activity"/>
    <property type="evidence" value="ECO:0007669"/>
    <property type="project" value="UniProtKB-UniRule"/>
</dbReference>
<organism evidence="12 13">
    <name type="scientific">Sulfurospirillum cavolei</name>
    <dbReference type="NCBI Taxonomy" id="366522"/>
    <lineage>
        <taxon>Bacteria</taxon>
        <taxon>Pseudomonadati</taxon>
        <taxon>Campylobacterota</taxon>
        <taxon>Epsilonproteobacteria</taxon>
        <taxon>Campylobacterales</taxon>
        <taxon>Sulfurospirillaceae</taxon>
        <taxon>Sulfurospirillum</taxon>
    </lineage>
</organism>
<dbReference type="NCBIfam" id="TIGR00187">
    <property type="entry name" value="ribE"/>
    <property type="match status" value="1"/>
</dbReference>
<evidence type="ECO:0000313" key="13">
    <source>
        <dbReference type="Proteomes" id="UP000231638"/>
    </source>
</evidence>
<evidence type="ECO:0000259" key="11">
    <source>
        <dbReference type="PROSITE" id="PS51177"/>
    </source>
</evidence>
<dbReference type="GO" id="GO:0009231">
    <property type="term" value="P:riboflavin biosynthetic process"/>
    <property type="evidence" value="ECO:0007669"/>
    <property type="project" value="UniProtKB-KW"/>
</dbReference>
<evidence type="ECO:0000256" key="2">
    <source>
        <dbReference type="ARBA" id="ARBA00002803"/>
    </source>
</evidence>
<keyword evidence="6" id="KW-0686">Riboflavin biosynthesis</keyword>
<gene>
    <name evidence="12" type="ORF">CFH80_04555</name>
</gene>
<dbReference type="PIRSF" id="PIRSF000498">
    <property type="entry name" value="Riboflavin_syn_A"/>
    <property type="match status" value="1"/>
</dbReference>
<dbReference type="PROSITE" id="PS51177">
    <property type="entry name" value="LUMAZINE_BIND"/>
    <property type="match status" value="2"/>
</dbReference>
<name>A0A2D3WBP1_9BACT</name>
<dbReference type="SUPFAM" id="SSF63380">
    <property type="entry name" value="Riboflavin synthase domain-like"/>
    <property type="match status" value="2"/>
</dbReference>
<sequence>MFTGLIRECAEVLSYHTNVLRLRARYRPKIGDSIAINGACLTVIALFEDGFSVELSLESCHALAMENYEGSVHIEPAMRLDERLDGHMVQGHIDGIGVIESLSLQENGLDIQIGLPEALMKFVVPKGSIAIDGVSLTVNEVFLHAFRLTIIPHTLENTLIRSYRVGRRVNIETDMFARYVYHLLHREKALDWKSVDRIMALY</sequence>
<keyword evidence="8" id="KW-0677">Repeat</keyword>
<evidence type="ECO:0000256" key="5">
    <source>
        <dbReference type="ARBA" id="ARBA00013950"/>
    </source>
</evidence>
<dbReference type="InterPro" id="IPR026017">
    <property type="entry name" value="Lumazine-bd_dom"/>
</dbReference>
<reference evidence="12 13" key="1">
    <citation type="journal article" date="2017" name="Front. Microbiol.">
        <title>Comparative Genomic Analysis of the Class Epsilonproteobacteria and Proposed Reclassification to Epsilonbacteraeota (phyl. nov.).</title>
        <authorList>
            <person name="Waite D.W."/>
            <person name="Vanwonterghem I."/>
            <person name="Rinke C."/>
            <person name="Parks D.H."/>
            <person name="Zhang Y."/>
            <person name="Takai K."/>
            <person name="Sievert S.M."/>
            <person name="Simon J."/>
            <person name="Campbell B.J."/>
            <person name="Hanson T.E."/>
            <person name="Woyke T."/>
            <person name="Klotz M.G."/>
            <person name="Hugenholtz P."/>
        </authorList>
    </citation>
    <scope>NUCLEOTIDE SEQUENCE [LARGE SCALE GENOMIC DNA]</scope>
    <source>
        <strain evidence="12">UBA11420</strain>
    </source>
</reference>
<comment type="caution">
    <text evidence="12">The sequence shown here is derived from an EMBL/GenBank/DDBJ whole genome shotgun (WGS) entry which is preliminary data.</text>
</comment>
<comment type="pathway">
    <text evidence="3">Cofactor biosynthesis; riboflavin biosynthesis; riboflavin from 2-hydroxy-3-oxobutyl phosphate and 5-amino-6-(D-ribitylamino)uracil: step 2/2.</text>
</comment>
<feature type="repeat" description="Lumazine-binding" evidence="10">
    <location>
        <begin position="1"/>
        <end position="87"/>
    </location>
</feature>
<evidence type="ECO:0000256" key="7">
    <source>
        <dbReference type="ARBA" id="ARBA00022679"/>
    </source>
</evidence>
<evidence type="ECO:0000256" key="3">
    <source>
        <dbReference type="ARBA" id="ARBA00004887"/>
    </source>
</evidence>
<evidence type="ECO:0000256" key="9">
    <source>
        <dbReference type="NCBIfam" id="TIGR00187"/>
    </source>
</evidence>
<comment type="function">
    <text evidence="2">Catalyzes the dismutation of two molecules of 6,7-dimethyl-8-ribityllumazine, resulting in the formation of riboflavin and 5-amino-6-(D-ribitylamino)uracil.</text>
</comment>
<keyword evidence="7" id="KW-0808">Transferase</keyword>
<dbReference type="NCBIfam" id="NF006767">
    <property type="entry name" value="PRK09289.1"/>
    <property type="match status" value="1"/>
</dbReference>
<feature type="domain" description="Lumazine-binding" evidence="11">
    <location>
        <begin position="1"/>
        <end position="87"/>
    </location>
</feature>
<dbReference type="InterPro" id="IPR023366">
    <property type="entry name" value="ATP_synth_asu-like_sf"/>
</dbReference>
<dbReference type="CDD" id="cd00402">
    <property type="entry name" value="Riboflavin_synthase_like"/>
    <property type="match status" value="1"/>
</dbReference>
<dbReference type="EMBL" id="DLUG01000123">
    <property type="protein sequence ID" value="DAB36500.1"/>
    <property type="molecule type" value="Genomic_DNA"/>
</dbReference>
<proteinExistence type="predicted"/>
<evidence type="ECO:0000256" key="1">
    <source>
        <dbReference type="ARBA" id="ARBA00000968"/>
    </source>
</evidence>
<accession>A0A2D3WBP1</accession>
<dbReference type="InterPro" id="IPR001783">
    <property type="entry name" value="Lumazine-bd"/>
</dbReference>
<evidence type="ECO:0000313" key="12">
    <source>
        <dbReference type="EMBL" id="DAB36500.1"/>
    </source>
</evidence>
<dbReference type="PANTHER" id="PTHR21098:SF12">
    <property type="entry name" value="RIBOFLAVIN SYNTHASE"/>
    <property type="match status" value="1"/>
</dbReference>
<dbReference type="STRING" id="366522.GCA_001548055_00602"/>
<dbReference type="PANTHER" id="PTHR21098">
    <property type="entry name" value="RIBOFLAVIN SYNTHASE ALPHA CHAIN"/>
    <property type="match status" value="1"/>
</dbReference>
<evidence type="ECO:0000256" key="8">
    <source>
        <dbReference type="ARBA" id="ARBA00022737"/>
    </source>
</evidence>
<comment type="catalytic activity">
    <reaction evidence="1">
        <text>2 6,7-dimethyl-8-(1-D-ribityl)lumazine + H(+) = 5-amino-6-(D-ribitylamino)uracil + riboflavin</text>
        <dbReference type="Rhea" id="RHEA:20772"/>
        <dbReference type="ChEBI" id="CHEBI:15378"/>
        <dbReference type="ChEBI" id="CHEBI:15934"/>
        <dbReference type="ChEBI" id="CHEBI:57986"/>
        <dbReference type="ChEBI" id="CHEBI:58201"/>
        <dbReference type="EC" id="2.5.1.9"/>
    </reaction>
</comment>
<dbReference type="AlphaFoldDB" id="A0A2D3WBP1"/>
<dbReference type="Proteomes" id="UP000231638">
    <property type="component" value="Unassembled WGS sequence"/>
</dbReference>
<protein>
    <recommendedName>
        <fullName evidence="5 9">Riboflavin synthase</fullName>
        <ecNumber evidence="4 9">2.5.1.9</ecNumber>
    </recommendedName>
</protein>
<dbReference type="FunFam" id="2.40.30.20:FF:000004">
    <property type="entry name" value="Riboflavin synthase, alpha subunit"/>
    <property type="match status" value="1"/>
</dbReference>
<dbReference type="Pfam" id="PF00677">
    <property type="entry name" value="Lum_binding"/>
    <property type="match status" value="2"/>
</dbReference>
<evidence type="ECO:0000256" key="10">
    <source>
        <dbReference type="PROSITE-ProRule" id="PRU00524"/>
    </source>
</evidence>
<feature type="repeat" description="Lumazine-binding" evidence="10">
    <location>
        <begin position="88"/>
        <end position="184"/>
    </location>
</feature>
<evidence type="ECO:0000256" key="4">
    <source>
        <dbReference type="ARBA" id="ARBA00012827"/>
    </source>
</evidence>
<dbReference type="Gene3D" id="2.40.30.20">
    <property type="match status" value="2"/>
</dbReference>
<feature type="domain" description="Lumazine-binding" evidence="11">
    <location>
        <begin position="88"/>
        <end position="184"/>
    </location>
</feature>